<proteinExistence type="predicted"/>
<dbReference type="Proteomes" id="UP000326396">
    <property type="component" value="Linkage Group LG12"/>
</dbReference>
<dbReference type="EMBL" id="SZYD01000004">
    <property type="protein sequence ID" value="KAD6453741.1"/>
    <property type="molecule type" value="Genomic_DNA"/>
</dbReference>
<organism evidence="1 2">
    <name type="scientific">Mikania micrantha</name>
    <name type="common">bitter vine</name>
    <dbReference type="NCBI Taxonomy" id="192012"/>
    <lineage>
        <taxon>Eukaryota</taxon>
        <taxon>Viridiplantae</taxon>
        <taxon>Streptophyta</taxon>
        <taxon>Embryophyta</taxon>
        <taxon>Tracheophyta</taxon>
        <taxon>Spermatophyta</taxon>
        <taxon>Magnoliopsida</taxon>
        <taxon>eudicotyledons</taxon>
        <taxon>Gunneridae</taxon>
        <taxon>Pentapetalae</taxon>
        <taxon>asterids</taxon>
        <taxon>campanulids</taxon>
        <taxon>Asterales</taxon>
        <taxon>Asteraceae</taxon>
        <taxon>Asteroideae</taxon>
        <taxon>Heliantheae alliance</taxon>
        <taxon>Eupatorieae</taxon>
        <taxon>Mikania</taxon>
    </lineage>
</organism>
<reference evidence="1 2" key="1">
    <citation type="submission" date="2019-05" db="EMBL/GenBank/DDBJ databases">
        <title>Mikania micrantha, genome provides insights into the molecular mechanism of rapid growth.</title>
        <authorList>
            <person name="Liu B."/>
        </authorList>
    </citation>
    <scope>NUCLEOTIDE SEQUENCE [LARGE SCALE GENOMIC DNA]</scope>
    <source>
        <strain evidence="1">NLD-2019</strain>
        <tissue evidence="1">Leaf</tissue>
    </source>
</reference>
<evidence type="ECO:0000313" key="1">
    <source>
        <dbReference type="EMBL" id="KAD6453741.1"/>
    </source>
</evidence>
<gene>
    <name evidence="1" type="ORF">E3N88_08447</name>
</gene>
<name>A0A5N6PI62_9ASTR</name>
<comment type="caution">
    <text evidence="1">The sequence shown here is derived from an EMBL/GenBank/DDBJ whole genome shotgun (WGS) entry which is preliminary data.</text>
</comment>
<dbReference type="AlphaFoldDB" id="A0A5N6PI62"/>
<keyword evidence="2" id="KW-1185">Reference proteome</keyword>
<sequence>MTAEPPLCYISEAELKQLMYKGFLLNDGKTVEHKDENQTISDSDAYWEEKLPADYEDIMKRSIDILQWTTKKEAYSIIRSQRVLNR</sequence>
<evidence type="ECO:0000313" key="2">
    <source>
        <dbReference type="Proteomes" id="UP000326396"/>
    </source>
</evidence>
<dbReference type="OrthoDB" id="10564065at2759"/>
<accession>A0A5N6PI62</accession>
<protein>
    <submittedName>
        <fullName evidence="1">Uncharacterized protein</fullName>
    </submittedName>
</protein>